<dbReference type="AlphaFoldDB" id="A0A2T0K9S8"/>
<dbReference type="Gene3D" id="3.40.630.30">
    <property type="match status" value="1"/>
</dbReference>
<protein>
    <submittedName>
        <fullName evidence="4">L-amino acid N-acyltransferase YncA</fullName>
    </submittedName>
</protein>
<dbReference type="Proteomes" id="UP000239415">
    <property type="component" value="Unassembled WGS sequence"/>
</dbReference>
<dbReference type="OrthoDB" id="5243635at2"/>
<dbReference type="InterPro" id="IPR000182">
    <property type="entry name" value="GNAT_dom"/>
</dbReference>
<evidence type="ECO:0000256" key="1">
    <source>
        <dbReference type="ARBA" id="ARBA00022679"/>
    </source>
</evidence>
<comment type="caution">
    <text evidence="4">The sequence shown here is derived from an EMBL/GenBank/DDBJ whole genome shotgun (WGS) entry which is preliminary data.</text>
</comment>
<proteinExistence type="predicted"/>
<reference evidence="4 5" key="1">
    <citation type="submission" date="2018-03" db="EMBL/GenBank/DDBJ databases">
        <title>Genomic Encyclopedia of Archaeal and Bacterial Type Strains, Phase II (KMG-II): from individual species to whole genera.</title>
        <authorList>
            <person name="Goeker M."/>
        </authorList>
    </citation>
    <scope>NUCLEOTIDE SEQUENCE [LARGE SCALE GENOMIC DNA]</scope>
    <source>
        <strain evidence="4 5">DSM 43146</strain>
    </source>
</reference>
<dbReference type="EMBL" id="PVMZ01000009">
    <property type="protein sequence ID" value="PRX19870.1"/>
    <property type="molecule type" value="Genomic_DNA"/>
</dbReference>
<evidence type="ECO:0000313" key="4">
    <source>
        <dbReference type="EMBL" id="PRX19870.1"/>
    </source>
</evidence>
<evidence type="ECO:0000313" key="5">
    <source>
        <dbReference type="Proteomes" id="UP000239415"/>
    </source>
</evidence>
<dbReference type="RefSeq" id="WP_106321624.1">
    <property type="nucleotide sequence ID" value="NZ_BOMO01000077.1"/>
</dbReference>
<dbReference type="GO" id="GO:0016747">
    <property type="term" value="F:acyltransferase activity, transferring groups other than amino-acyl groups"/>
    <property type="evidence" value="ECO:0007669"/>
    <property type="project" value="InterPro"/>
</dbReference>
<sequence length="181" mass="19945">MAIRPAVPDDVPALARVHVRAWQAAYTGLVPQEFLDAMDPAEREPRWRQRLDEFPPPGAVLVWTEGTVPPAGFVAVMPSRDPDADPETGEVGAIYLLPSFQGRGVGRELMAAAVEHLTAAGFRQATLWVLASNVRARRFYEAAGWRPDGMSKVDDLRGFPLEEVRYRRTLTGSQGLRPTAP</sequence>
<accession>A0A2T0K9S8</accession>
<name>A0A2T0K9S8_9ACTN</name>
<evidence type="ECO:0000256" key="2">
    <source>
        <dbReference type="ARBA" id="ARBA00023315"/>
    </source>
</evidence>
<dbReference type="PANTHER" id="PTHR43877">
    <property type="entry name" value="AMINOALKYLPHOSPHONATE N-ACETYLTRANSFERASE-RELATED-RELATED"/>
    <property type="match status" value="1"/>
</dbReference>
<keyword evidence="1 4" id="KW-0808">Transferase</keyword>
<gene>
    <name evidence="4" type="ORF">CLV67_109135</name>
</gene>
<dbReference type="CDD" id="cd04301">
    <property type="entry name" value="NAT_SF"/>
    <property type="match status" value="1"/>
</dbReference>
<feature type="domain" description="N-acetyltransferase" evidence="3">
    <location>
        <begin position="1"/>
        <end position="171"/>
    </location>
</feature>
<dbReference type="InterPro" id="IPR016181">
    <property type="entry name" value="Acyl_CoA_acyltransferase"/>
</dbReference>
<dbReference type="Pfam" id="PF00583">
    <property type="entry name" value="Acetyltransf_1"/>
    <property type="match status" value="1"/>
</dbReference>
<organism evidence="4 5">
    <name type="scientific">Actinoplanes italicus</name>
    <dbReference type="NCBI Taxonomy" id="113567"/>
    <lineage>
        <taxon>Bacteria</taxon>
        <taxon>Bacillati</taxon>
        <taxon>Actinomycetota</taxon>
        <taxon>Actinomycetes</taxon>
        <taxon>Micromonosporales</taxon>
        <taxon>Micromonosporaceae</taxon>
        <taxon>Actinoplanes</taxon>
    </lineage>
</organism>
<dbReference type="SUPFAM" id="SSF55729">
    <property type="entry name" value="Acyl-CoA N-acyltransferases (Nat)"/>
    <property type="match status" value="1"/>
</dbReference>
<keyword evidence="5" id="KW-1185">Reference proteome</keyword>
<keyword evidence="2 4" id="KW-0012">Acyltransferase</keyword>
<dbReference type="PROSITE" id="PS51186">
    <property type="entry name" value="GNAT"/>
    <property type="match status" value="1"/>
</dbReference>
<evidence type="ECO:0000259" key="3">
    <source>
        <dbReference type="PROSITE" id="PS51186"/>
    </source>
</evidence>
<dbReference type="InterPro" id="IPR050832">
    <property type="entry name" value="Bact_Acetyltransf"/>
</dbReference>